<feature type="transmembrane region" description="Helical" evidence="1">
    <location>
        <begin position="20"/>
        <end position="48"/>
    </location>
</feature>
<evidence type="ECO:0000256" key="1">
    <source>
        <dbReference type="SAM" id="Phobius"/>
    </source>
</evidence>
<proteinExistence type="predicted"/>
<dbReference type="EMBL" id="UOEE01000126">
    <property type="protein sequence ID" value="VAV91490.1"/>
    <property type="molecule type" value="Genomic_DNA"/>
</dbReference>
<evidence type="ECO:0008006" key="3">
    <source>
        <dbReference type="Google" id="ProtNLM"/>
    </source>
</evidence>
<keyword evidence="1" id="KW-1133">Transmembrane helix</keyword>
<accession>A0A3B0REV5</accession>
<dbReference type="AlphaFoldDB" id="A0A3B0REV5"/>
<keyword evidence="1" id="KW-0472">Membrane</keyword>
<name>A0A3B0REV5_9ZZZZ</name>
<dbReference type="PROSITE" id="PS51257">
    <property type="entry name" value="PROKAR_LIPOPROTEIN"/>
    <property type="match status" value="1"/>
</dbReference>
<gene>
    <name evidence="2" type="ORF">MNBD_ALPHA06-1955</name>
</gene>
<keyword evidence="1" id="KW-0812">Transmembrane</keyword>
<protein>
    <recommendedName>
        <fullName evidence="3">Mercuric transport protein, MerT</fullName>
    </recommendedName>
</protein>
<sequence>MTEKTQTPPNNGWLTGGSAFSGLLAFISASCCVLPILLVNVGISSALVGHLAFFARHRSWFLGFSVLAIVLALAFAFRGGRRPNKMMLVLLIVSSLLIAIAYAMPYFEGTLIRWMYAR</sequence>
<organism evidence="2">
    <name type="scientific">hydrothermal vent metagenome</name>
    <dbReference type="NCBI Taxonomy" id="652676"/>
    <lineage>
        <taxon>unclassified sequences</taxon>
        <taxon>metagenomes</taxon>
        <taxon>ecological metagenomes</taxon>
    </lineage>
</organism>
<feature type="transmembrane region" description="Helical" evidence="1">
    <location>
        <begin position="60"/>
        <end position="80"/>
    </location>
</feature>
<evidence type="ECO:0000313" key="2">
    <source>
        <dbReference type="EMBL" id="VAV91490.1"/>
    </source>
</evidence>
<feature type="transmembrane region" description="Helical" evidence="1">
    <location>
        <begin position="86"/>
        <end position="107"/>
    </location>
</feature>
<reference evidence="2" key="1">
    <citation type="submission" date="2018-06" db="EMBL/GenBank/DDBJ databases">
        <authorList>
            <person name="Zhirakovskaya E."/>
        </authorList>
    </citation>
    <scope>NUCLEOTIDE SEQUENCE</scope>
</reference>